<keyword evidence="2" id="KW-1185">Reference proteome</keyword>
<organism evidence="1 2">
    <name type="scientific">Streptomyces rectiviolaceus</name>
    <dbReference type="NCBI Taxonomy" id="332591"/>
    <lineage>
        <taxon>Bacteria</taxon>
        <taxon>Bacillati</taxon>
        <taxon>Actinomycetota</taxon>
        <taxon>Actinomycetes</taxon>
        <taxon>Kitasatosporales</taxon>
        <taxon>Streptomycetaceae</taxon>
        <taxon>Streptomyces</taxon>
    </lineage>
</organism>
<accession>A0ABP6MHJ5</accession>
<gene>
    <name evidence="1" type="ORF">GCM10010449_32040</name>
</gene>
<dbReference type="EMBL" id="BAAAUG010000046">
    <property type="protein sequence ID" value="GAA3106672.1"/>
    <property type="molecule type" value="Genomic_DNA"/>
</dbReference>
<proteinExistence type="predicted"/>
<comment type="caution">
    <text evidence="1">The sequence shown here is derived from an EMBL/GenBank/DDBJ whole genome shotgun (WGS) entry which is preliminary data.</text>
</comment>
<dbReference type="Proteomes" id="UP001501637">
    <property type="component" value="Unassembled WGS sequence"/>
</dbReference>
<sequence>MTYAVSVDTRIANGSSEMDELQRVGAGALLEDGFESVEEIEGPDGMEVGLRDTFVGVYPGGALLKVFVDAPALEFAEQAVRELVEELLDRTELLSDWTVERCEVELQSDLAKESLDAADGPDAPPDDVESRRARLMGLAGGAVPTVAPGTPAETAAIRSKIRTMAPRLAAFGLGMFGAREEGEEGEKGTKGTEDAELAAGALIWGTDVLLDELFQDAHALDREETNVAECDSPMWLLDELPPRYALQYDARFARRFLVTAIALTTRLTEGSFKELSCVAEELAFKLLLRDAEVTLDTFGLLDEGVSSALECFADLVYEDMDHEWLYDDSTDGIDESEMGAALGIAPMGISSWFTPFNKDGYVHPYAADDPDNEKPEGTAP</sequence>
<reference evidence="2" key="1">
    <citation type="journal article" date="2019" name="Int. J. Syst. Evol. Microbiol.">
        <title>The Global Catalogue of Microorganisms (GCM) 10K type strain sequencing project: providing services to taxonomists for standard genome sequencing and annotation.</title>
        <authorList>
            <consortium name="The Broad Institute Genomics Platform"/>
            <consortium name="The Broad Institute Genome Sequencing Center for Infectious Disease"/>
            <person name="Wu L."/>
            <person name="Ma J."/>
        </authorList>
    </citation>
    <scope>NUCLEOTIDE SEQUENCE [LARGE SCALE GENOMIC DNA]</scope>
    <source>
        <strain evidence="2">JCM 9092</strain>
    </source>
</reference>
<protein>
    <submittedName>
        <fullName evidence="1">Uncharacterized protein</fullName>
    </submittedName>
</protein>
<dbReference type="RefSeq" id="WP_344521611.1">
    <property type="nucleotide sequence ID" value="NZ_BAAAUG010000046.1"/>
</dbReference>
<name>A0ABP6MHJ5_9ACTN</name>
<evidence type="ECO:0000313" key="1">
    <source>
        <dbReference type="EMBL" id="GAA3106672.1"/>
    </source>
</evidence>
<evidence type="ECO:0000313" key="2">
    <source>
        <dbReference type="Proteomes" id="UP001501637"/>
    </source>
</evidence>